<keyword evidence="3" id="KW-1185">Reference proteome</keyword>
<dbReference type="OrthoDB" id="8613028at2"/>
<dbReference type="EMBL" id="FOIT01000005">
    <property type="protein sequence ID" value="SEW11989.1"/>
    <property type="molecule type" value="Genomic_DNA"/>
</dbReference>
<evidence type="ECO:0000256" key="1">
    <source>
        <dbReference type="SAM" id="Phobius"/>
    </source>
</evidence>
<organism evidence="2 3">
    <name type="scientific">Aliicoccus persicus</name>
    <dbReference type="NCBI Taxonomy" id="930138"/>
    <lineage>
        <taxon>Bacteria</taxon>
        <taxon>Bacillati</taxon>
        <taxon>Bacillota</taxon>
        <taxon>Bacilli</taxon>
        <taxon>Bacillales</taxon>
        <taxon>Staphylococcaceae</taxon>
        <taxon>Aliicoccus</taxon>
    </lineage>
</organism>
<sequence>MSNIFNLVYNELLKIFIRKSTWVLYGFLTLIIIASGFFAYFAGNERTANYTDEGWQEELQQENAEIGANAEQDVFMLGFNLERMSENNYYLENDLQPVSYGAGQFVADASFMISIVSLLTVIIAGGIVANEFRWGTIKLLLIRPYSRAMILFAKYVGVLSFAIITLLYVTVLGWVVGLIFFGFDGFNPQVIILENGSHRYESVVLALLTDYGYGLVSLIMMATLAFMISSVFRNSTLAISISIIILLSGSTITLILSRYEWSKYLLFANLNLRQYEEGGRVAIEGMTLPFSITVLAVYYVVFIVLAWWVFGRRDVAGD</sequence>
<dbReference type="GO" id="GO:0140359">
    <property type="term" value="F:ABC-type transporter activity"/>
    <property type="evidence" value="ECO:0007669"/>
    <property type="project" value="InterPro"/>
</dbReference>
<feature type="transmembrane region" description="Helical" evidence="1">
    <location>
        <begin position="290"/>
        <end position="310"/>
    </location>
</feature>
<keyword evidence="1" id="KW-1133">Transmembrane helix</keyword>
<keyword evidence="1" id="KW-0472">Membrane</keyword>
<dbReference type="PANTHER" id="PTHR37305:SF1">
    <property type="entry name" value="MEMBRANE PROTEIN"/>
    <property type="match status" value="1"/>
</dbReference>
<accession>A0A662Z775</accession>
<dbReference type="GO" id="GO:0005886">
    <property type="term" value="C:plasma membrane"/>
    <property type="evidence" value="ECO:0007669"/>
    <property type="project" value="UniProtKB-SubCell"/>
</dbReference>
<evidence type="ECO:0000313" key="3">
    <source>
        <dbReference type="Proteomes" id="UP000243605"/>
    </source>
</evidence>
<feature type="transmembrane region" description="Helical" evidence="1">
    <location>
        <begin position="203"/>
        <end position="228"/>
    </location>
</feature>
<gene>
    <name evidence="2" type="ORF">SAMN05192557_1719</name>
</gene>
<protein>
    <submittedName>
        <fullName evidence="2">ABC-2 type transport system permease protein</fullName>
    </submittedName>
</protein>
<proteinExistence type="predicted"/>
<feature type="transmembrane region" description="Helical" evidence="1">
    <location>
        <begin position="109"/>
        <end position="129"/>
    </location>
</feature>
<feature type="transmembrane region" description="Helical" evidence="1">
    <location>
        <begin position="235"/>
        <end position="256"/>
    </location>
</feature>
<dbReference type="AlphaFoldDB" id="A0A662Z775"/>
<feature type="transmembrane region" description="Helical" evidence="1">
    <location>
        <begin position="150"/>
        <end position="183"/>
    </location>
</feature>
<keyword evidence="1" id="KW-0812">Transmembrane</keyword>
<feature type="transmembrane region" description="Helical" evidence="1">
    <location>
        <begin position="22"/>
        <end position="42"/>
    </location>
</feature>
<evidence type="ECO:0000313" key="2">
    <source>
        <dbReference type="EMBL" id="SEW11989.1"/>
    </source>
</evidence>
<reference evidence="2 3" key="1">
    <citation type="submission" date="2016-10" db="EMBL/GenBank/DDBJ databases">
        <authorList>
            <person name="Varghese N."/>
            <person name="Submissions S."/>
        </authorList>
    </citation>
    <scope>NUCLEOTIDE SEQUENCE [LARGE SCALE GENOMIC DNA]</scope>
    <source>
        <strain evidence="2 3">IBRC-M10081</strain>
    </source>
</reference>
<dbReference type="PANTHER" id="PTHR37305">
    <property type="entry name" value="INTEGRAL MEMBRANE PROTEIN-RELATED"/>
    <property type="match status" value="1"/>
</dbReference>
<dbReference type="Pfam" id="PF12679">
    <property type="entry name" value="ABC2_membrane_2"/>
    <property type="match status" value="1"/>
</dbReference>
<dbReference type="Proteomes" id="UP000243605">
    <property type="component" value="Unassembled WGS sequence"/>
</dbReference>
<name>A0A662Z775_9STAP</name>